<evidence type="ECO:0000256" key="3">
    <source>
        <dbReference type="ARBA" id="ARBA00022448"/>
    </source>
</evidence>
<evidence type="ECO:0000256" key="11">
    <source>
        <dbReference type="ARBA" id="ARBA00023136"/>
    </source>
</evidence>
<dbReference type="GO" id="GO:0005886">
    <property type="term" value="C:plasma membrane"/>
    <property type="evidence" value="ECO:0007669"/>
    <property type="project" value="UniProtKB-SubCell"/>
</dbReference>
<dbReference type="AlphaFoldDB" id="A0A317F623"/>
<keyword evidence="10" id="KW-0408">Iron</keyword>
<dbReference type="PANTHER" id="PTHR30529:SF1">
    <property type="entry name" value="CYTOCHROME B561 HOMOLOG 2"/>
    <property type="match status" value="1"/>
</dbReference>
<evidence type="ECO:0000256" key="4">
    <source>
        <dbReference type="ARBA" id="ARBA00022475"/>
    </source>
</evidence>
<evidence type="ECO:0000313" key="16">
    <source>
        <dbReference type="Proteomes" id="UP000245765"/>
    </source>
</evidence>
<evidence type="ECO:0000259" key="14">
    <source>
        <dbReference type="Pfam" id="PF01292"/>
    </source>
</evidence>
<evidence type="ECO:0000256" key="12">
    <source>
        <dbReference type="ARBA" id="ARBA00037975"/>
    </source>
</evidence>
<evidence type="ECO:0000256" key="1">
    <source>
        <dbReference type="ARBA" id="ARBA00001970"/>
    </source>
</evidence>
<dbReference type="Gene3D" id="1.20.950.20">
    <property type="entry name" value="Transmembrane di-heme cytochromes, Chain C"/>
    <property type="match status" value="1"/>
</dbReference>
<evidence type="ECO:0000256" key="13">
    <source>
        <dbReference type="SAM" id="Phobius"/>
    </source>
</evidence>
<comment type="subcellular location">
    <subcellularLocation>
        <location evidence="2">Cell membrane</location>
        <topology evidence="2">Multi-pass membrane protein</topology>
    </subcellularLocation>
</comment>
<dbReference type="GO" id="GO:0009055">
    <property type="term" value="F:electron transfer activity"/>
    <property type="evidence" value="ECO:0007669"/>
    <property type="project" value="InterPro"/>
</dbReference>
<keyword evidence="6 13" id="KW-0812">Transmembrane</keyword>
<dbReference type="PANTHER" id="PTHR30529">
    <property type="entry name" value="CYTOCHROME B561"/>
    <property type="match status" value="1"/>
</dbReference>
<comment type="caution">
    <text evidence="15">The sequence shown here is derived from an EMBL/GenBank/DDBJ whole genome shotgun (WGS) entry which is preliminary data.</text>
</comment>
<evidence type="ECO:0000256" key="9">
    <source>
        <dbReference type="ARBA" id="ARBA00022989"/>
    </source>
</evidence>
<evidence type="ECO:0000256" key="6">
    <source>
        <dbReference type="ARBA" id="ARBA00022692"/>
    </source>
</evidence>
<dbReference type="InterPro" id="IPR016174">
    <property type="entry name" value="Di-haem_cyt_TM"/>
</dbReference>
<organism evidence="15 16">
    <name type="scientific">Falsiroseomonas bella</name>
    <dbReference type="NCBI Taxonomy" id="2184016"/>
    <lineage>
        <taxon>Bacteria</taxon>
        <taxon>Pseudomonadati</taxon>
        <taxon>Pseudomonadota</taxon>
        <taxon>Alphaproteobacteria</taxon>
        <taxon>Acetobacterales</taxon>
        <taxon>Roseomonadaceae</taxon>
        <taxon>Falsiroseomonas</taxon>
    </lineage>
</organism>
<comment type="similarity">
    <text evidence="12">Belongs to the cytochrome b561 family.</text>
</comment>
<keyword evidence="7" id="KW-0479">Metal-binding</keyword>
<keyword evidence="3" id="KW-0813">Transport</keyword>
<dbReference type="Proteomes" id="UP000245765">
    <property type="component" value="Unassembled WGS sequence"/>
</dbReference>
<dbReference type="EMBL" id="QGNA01000009">
    <property type="protein sequence ID" value="PWS33992.1"/>
    <property type="molecule type" value="Genomic_DNA"/>
</dbReference>
<dbReference type="GO" id="GO:0046872">
    <property type="term" value="F:metal ion binding"/>
    <property type="evidence" value="ECO:0007669"/>
    <property type="project" value="UniProtKB-KW"/>
</dbReference>
<dbReference type="InterPro" id="IPR011577">
    <property type="entry name" value="Cyt_b561_bac/Ni-Hgenase"/>
</dbReference>
<dbReference type="SUPFAM" id="SSF81342">
    <property type="entry name" value="Transmembrane di-heme cytochromes"/>
    <property type="match status" value="1"/>
</dbReference>
<comment type="cofactor">
    <cofactor evidence="1">
        <name>heme b</name>
        <dbReference type="ChEBI" id="CHEBI:60344"/>
    </cofactor>
</comment>
<sequence>MPYWAQPRETREMDQPQPAAALIRIRGVDDLHPDGQYSALAKWFHWTTVPLLVLAILTGLVIRFIKDDVKMPFYALHESLGLIILALAVARLAWRLLSKPPALPDHIPPGMRRAANAVHHLLYAALIIQPLLGFFTTNAYGFPLQGQTAFLGFIDLPKFMEAHETLALVLHWGHSLIGWALPFLIAAHVAGAIHHHALRKDGTLLRML</sequence>
<evidence type="ECO:0000256" key="8">
    <source>
        <dbReference type="ARBA" id="ARBA00022982"/>
    </source>
</evidence>
<dbReference type="InterPro" id="IPR052168">
    <property type="entry name" value="Cytochrome_b561_oxidase"/>
</dbReference>
<keyword evidence="16" id="KW-1185">Reference proteome</keyword>
<evidence type="ECO:0000256" key="7">
    <source>
        <dbReference type="ARBA" id="ARBA00022723"/>
    </source>
</evidence>
<keyword evidence="9 13" id="KW-1133">Transmembrane helix</keyword>
<accession>A0A317F623</accession>
<keyword evidence="11 13" id="KW-0472">Membrane</keyword>
<reference evidence="16" key="1">
    <citation type="submission" date="2018-05" db="EMBL/GenBank/DDBJ databases">
        <authorList>
            <person name="Du Z."/>
            <person name="Wang X."/>
        </authorList>
    </citation>
    <scope>NUCLEOTIDE SEQUENCE [LARGE SCALE GENOMIC DNA]</scope>
    <source>
        <strain evidence="16">CQN31</strain>
    </source>
</reference>
<keyword evidence="4" id="KW-1003">Cell membrane</keyword>
<dbReference type="Pfam" id="PF01292">
    <property type="entry name" value="Ni_hydr_CYTB"/>
    <property type="match status" value="1"/>
</dbReference>
<keyword evidence="5" id="KW-0349">Heme</keyword>
<evidence type="ECO:0000313" key="15">
    <source>
        <dbReference type="EMBL" id="PWS33992.1"/>
    </source>
</evidence>
<protein>
    <submittedName>
        <fullName evidence="15">Cytochrome b</fullName>
    </submittedName>
</protein>
<name>A0A317F623_9PROT</name>
<feature type="transmembrane region" description="Helical" evidence="13">
    <location>
        <begin position="43"/>
        <end position="65"/>
    </location>
</feature>
<feature type="domain" description="Cytochrome b561 bacterial/Ni-hydrogenase" evidence="14">
    <location>
        <begin position="37"/>
        <end position="208"/>
    </location>
</feature>
<evidence type="ECO:0000256" key="5">
    <source>
        <dbReference type="ARBA" id="ARBA00022617"/>
    </source>
</evidence>
<feature type="transmembrane region" description="Helical" evidence="13">
    <location>
        <begin position="176"/>
        <end position="198"/>
    </location>
</feature>
<evidence type="ECO:0000256" key="10">
    <source>
        <dbReference type="ARBA" id="ARBA00023004"/>
    </source>
</evidence>
<gene>
    <name evidence="15" type="ORF">DFH01_27015</name>
</gene>
<dbReference type="GO" id="GO:0020037">
    <property type="term" value="F:heme binding"/>
    <property type="evidence" value="ECO:0007669"/>
    <property type="project" value="TreeGrafter"/>
</dbReference>
<keyword evidence="8" id="KW-0249">Electron transport</keyword>
<proteinExistence type="inferred from homology"/>
<dbReference type="GO" id="GO:0022904">
    <property type="term" value="P:respiratory electron transport chain"/>
    <property type="evidence" value="ECO:0007669"/>
    <property type="project" value="InterPro"/>
</dbReference>
<feature type="transmembrane region" description="Helical" evidence="13">
    <location>
        <begin position="121"/>
        <end position="142"/>
    </location>
</feature>
<evidence type="ECO:0000256" key="2">
    <source>
        <dbReference type="ARBA" id="ARBA00004651"/>
    </source>
</evidence>